<evidence type="ECO:0000256" key="5">
    <source>
        <dbReference type="SAM" id="Phobius"/>
    </source>
</evidence>
<name>A0A0M4TCJ1_9BACT</name>
<dbReference type="RefSeq" id="WP_054197145.1">
    <property type="nucleotide sequence ID" value="NZ_CABMKQ010000040.1"/>
</dbReference>
<reference evidence="7" key="1">
    <citation type="submission" date="2015-08" db="EMBL/GenBank/DDBJ databases">
        <title>Comparative genomics of the Campylobacter concisus group.</title>
        <authorList>
            <person name="Miller W.G."/>
            <person name="Yee E."/>
            <person name="Chapman M.H."/>
            <person name="Huynh S."/>
            <person name="Bono J.L."/>
            <person name="On S.L.W."/>
            <person name="St Leger J."/>
            <person name="Foster G."/>
            <person name="Parker C.T."/>
        </authorList>
    </citation>
    <scope>NUCLEOTIDE SEQUENCE [LARGE SCALE GENOMIC DNA]</scope>
    <source>
        <strain evidence="7">ATCC 33237</strain>
    </source>
</reference>
<dbReference type="EMBL" id="CP012541">
    <property type="protein sequence ID" value="ALF48224.1"/>
    <property type="molecule type" value="Genomic_DNA"/>
</dbReference>
<dbReference type="AlphaFoldDB" id="A0A0M4TCJ1"/>
<dbReference type="Pfam" id="PF07264">
    <property type="entry name" value="EI24"/>
    <property type="match status" value="1"/>
</dbReference>
<keyword evidence="2 5" id="KW-0812">Transmembrane</keyword>
<evidence type="ECO:0000256" key="3">
    <source>
        <dbReference type="ARBA" id="ARBA00022989"/>
    </source>
</evidence>
<dbReference type="PATRIC" id="fig|199.248.peg.1624"/>
<dbReference type="GeneID" id="28663253"/>
<comment type="subcellular location">
    <subcellularLocation>
        <location evidence="1">Membrane</location>
        <topology evidence="1">Multi-pass membrane protein</topology>
    </subcellularLocation>
</comment>
<dbReference type="InterPro" id="IPR059112">
    <property type="entry name" value="CysZ/EI24"/>
</dbReference>
<evidence type="ECO:0000313" key="7">
    <source>
        <dbReference type="Proteomes" id="UP000066049"/>
    </source>
</evidence>
<sequence length="246" mass="27904">MINLLRLGFKDFFTAKFIALSILPLCLSIFSLAWLTIWGGGEIFDLLSDSAKNENFAFLEPNPTLSFIAIKILSFSATKWIVSILFYVLSTFLTIIISIIIALIVAGFLTPVVAKEINKRHYNYVLKSEASTARVLKVTMVEIMKFLGILLICLPLLFVPVLNLFIINVPFFYIYYKLLLIDIGSNTLDSDKFELALLEGGGVKFIVFTLLFYLISLVPLVGLFFQLYFVIVLSHLFYQREALIKI</sequence>
<dbReference type="KEGG" id="ccoc:CCON33237_1575"/>
<evidence type="ECO:0000256" key="2">
    <source>
        <dbReference type="ARBA" id="ARBA00022692"/>
    </source>
</evidence>
<accession>A0A0M4TCJ1</accession>
<feature type="transmembrane region" description="Helical" evidence="5">
    <location>
        <begin position="205"/>
        <end position="238"/>
    </location>
</feature>
<keyword evidence="4 5" id="KW-0472">Membrane</keyword>
<feature type="transmembrane region" description="Helical" evidence="5">
    <location>
        <begin position="146"/>
        <end position="176"/>
    </location>
</feature>
<feature type="transmembrane region" description="Helical" evidence="5">
    <location>
        <begin position="84"/>
        <end position="110"/>
    </location>
</feature>
<gene>
    <name evidence="6" type="ORF">CCON33237_1575</name>
</gene>
<organism evidence="6 7">
    <name type="scientific">Campylobacter concisus</name>
    <dbReference type="NCBI Taxonomy" id="199"/>
    <lineage>
        <taxon>Bacteria</taxon>
        <taxon>Pseudomonadati</taxon>
        <taxon>Campylobacterota</taxon>
        <taxon>Epsilonproteobacteria</taxon>
        <taxon>Campylobacterales</taxon>
        <taxon>Campylobacteraceae</taxon>
        <taxon>Campylobacter</taxon>
    </lineage>
</organism>
<feature type="transmembrane region" description="Helical" evidence="5">
    <location>
        <begin position="12"/>
        <end position="37"/>
    </location>
</feature>
<dbReference type="Proteomes" id="UP000066049">
    <property type="component" value="Chromosome"/>
</dbReference>
<evidence type="ECO:0000256" key="1">
    <source>
        <dbReference type="ARBA" id="ARBA00004141"/>
    </source>
</evidence>
<proteinExistence type="predicted"/>
<evidence type="ECO:0000256" key="4">
    <source>
        <dbReference type="ARBA" id="ARBA00023136"/>
    </source>
</evidence>
<evidence type="ECO:0000313" key="6">
    <source>
        <dbReference type="EMBL" id="ALF48224.1"/>
    </source>
</evidence>
<keyword evidence="3 5" id="KW-1133">Transmembrane helix</keyword>
<protein>
    <submittedName>
        <fullName evidence="6">Putative membrane protein (EI24 domain)</fullName>
    </submittedName>
</protein>